<evidence type="ECO:0000313" key="1">
    <source>
        <dbReference type="EMBL" id="QSS54559.1"/>
    </source>
</evidence>
<dbReference type="VEuPathDB" id="FungiDB:I7I53_02142"/>
<gene>
    <name evidence="1" type="ORF">I7I53_02142</name>
</gene>
<dbReference type="Proteomes" id="UP000663419">
    <property type="component" value="Chromosome 3"/>
</dbReference>
<protein>
    <submittedName>
        <fullName evidence="1">Uncharacterized protein</fullName>
    </submittedName>
</protein>
<evidence type="ECO:0000313" key="2">
    <source>
        <dbReference type="Proteomes" id="UP000663419"/>
    </source>
</evidence>
<dbReference type="EMBL" id="CP069104">
    <property type="protein sequence ID" value="QSS54559.1"/>
    <property type="molecule type" value="Genomic_DNA"/>
</dbReference>
<name>A0A8A1LKN0_AJEC8</name>
<proteinExistence type="predicted"/>
<accession>A0A8A1LKN0</accession>
<organism evidence="1 2">
    <name type="scientific">Ajellomyces capsulatus (strain H88)</name>
    <name type="common">Darling's disease fungus</name>
    <name type="synonym">Histoplasma capsulatum</name>
    <dbReference type="NCBI Taxonomy" id="544711"/>
    <lineage>
        <taxon>Eukaryota</taxon>
        <taxon>Fungi</taxon>
        <taxon>Dikarya</taxon>
        <taxon>Ascomycota</taxon>
        <taxon>Pezizomycotina</taxon>
        <taxon>Eurotiomycetes</taxon>
        <taxon>Eurotiomycetidae</taxon>
        <taxon>Onygenales</taxon>
        <taxon>Ajellomycetaceae</taxon>
        <taxon>Histoplasma</taxon>
    </lineage>
</organism>
<reference evidence="1" key="1">
    <citation type="submission" date="2021-01" db="EMBL/GenBank/DDBJ databases">
        <title>Chromosome-level genome assembly of a human fungal pathogen reveals clustering of transcriptionally co-regulated genes.</title>
        <authorList>
            <person name="Voorhies M."/>
            <person name="Cohen S."/>
            <person name="Shea T.P."/>
            <person name="Petrus S."/>
            <person name="Munoz J.F."/>
            <person name="Poplawski S."/>
            <person name="Goldman W.E."/>
            <person name="Michael T."/>
            <person name="Cuomo C.A."/>
            <person name="Sil A."/>
            <person name="Beyhan S."/>
        </authorList>
    </citation>
    <scope>NUCLEOTIDE SEQUENCE</scope>
    <source>
        <strain evidence="1">H88</strain>
    </source>
</reference>
<sequence>MQSGIAPSFWYRVRPIRLLPYTSCLDVGCIHRATPTMSTARLARPTRRAIYVNDDIGSSGRTSLFQFEPYSSIYLCTYTFSILGA</sequence>
<dbReference type="AlphaFoldDB" id="A0A8A1LKN0"/>